<evidence type="ECO:0000256" key="2">
    <source>
        <dbReference type="ARBA" id="ARBA00009592"/>
    </source>
</evidence>
<evidence type="ECO:0000256" key="7">
    <source>
        <dbReference type="ARBA" id="ARBA00022737"/>
    </source>
</evidence>
<dbReference type="InterPro" id="IPR013210">
    <property type="entry name" value="LRR_N_plant-typ"/>
</dbReference>
<comment type="similarity">
    <text evidence="2">Belongs to the RLP family.</text>
</comment>
<dbReference type="Pfam" id="PF08263">
    <property type="entry name" value="LRRNT_2"/>
    <property type="match status" value="1"/>
</dbReference>
<keyword evidence="9 12" id="KW-0472">Membrane</keyword>
<proteinExistence type="inferred from homology"/>
<dbReference type="SMART" id="SM00369">
    <property type="entry name" value="LRR_TYP"/>
    <property type="match status" value="11"/>
</dbReference>
<keyword evidence="7" id="KW-0677">Repeat</keyword>
<evidence type="ECO:0000256" key="8">
    <source>
        <dbReference type="ARBA" id="ARBA00022989"/>
    </source>
</evidence>
<dbReference type="FunFam" id="3.80.10.10:FF:000649">
    <property type="entry name" value="Leucine Rich Repeat family protein"/>
    <property type="match status" value="1"/>
</dbReference>
<evidence type="ECO:0008006" key="18">
    <source>
        <dbReference type="Google" id="ProtNLM"/>
    </source>
</evidence>
<dbReference type="FunFam" id="3.80.10.10:FF:000299">
    <property type="entry name" value="Piriformospora indica-insensitive protein 2"/>
    <property type="match status" value="1"/>
</dbReference>
<evidence type="ECO:0000259" key="14">
    <source>
        <dbReference type="Pfam" id="PF08263"/>
    </source>
</evidence>
<evidence type="ECO:0000256" key="12">
    <source>
        <dbReference type="SAM" id="Phobius"/>
    </source>
</evidence>
<dbReference type="PANTHER" id="PTHR48063:SF112">
    <property type="entry name" value="RECEPTOR LIKE PROTEIN 30-LIKE"/>
    <property type="match status" value="1"/>
</dbReference>
<dbReference type="GO" id="GO:0005886">
    <property type="term" value="C:plasma membrane"/>
    <property type="evidence" value="ECO:0007669"/>
    <property type="project" value="UniProtKB-SubCell"/>
</dbReference>
<keyword evidence="17" id="KW-1185">Reference proteome</keyword>
<evidence type="ECO:0000256" key="13">
    <source>
        <dbReference type="SAM" id="SignalP"/>
    </source>
</evidence>
<comment type="subcellular location">
    <subcellularLocation>
        <location evidence="1">Cell membrane</location>
        <topology evidence="1">Single-pass type I membrane protein</topology>
    </subcellularLocation>
</comment>
<dbReference type="InterPro" id="IPR055414">
    <property type="entry name" value="LRR_R13L4/SHOC2-like"/>
</dbReference>
<keyword evidence="8 12" id="KW-1133">Transmembrane helix</keyword>
<dbReference type="InterPro" id="IPR003591">
    <property type="entry name" value="Leu-rich_rpt_typical-subtyp"/>
</dbReference>
<dbReference type="PRINTS" id="PR00019">
    <property type="entry name" value="LEURICHRPT"/>
</dbReference>
<dbReference type="SUPFAM" id="SSF52058">
    <property type="entry name" value="L domain-like"/>
    <property type="match status" value="3"/>
</dbReference>
<comment type="caution">
    <text evidence="16">The sequence shown here is derived from an EMBL/GenBank/DDBJ whole genome shotgun (WGS) entry which is preliminary data.</text>
</comment>
<reference evidence="16" key="1">
    <citation type="submission" date="2022-02" db="EMBL/GenBank/DDBJ databases">
        <authorList>
            <person name="Henning P.M."/>
            <person name="McCubbin A.G."/>
            <person name="Shore J.S."/>
        </authorList>
    </citation>
    <scope>NUCLEOTIDE SEQUENCE</scope>
    <source>
        <strain evidence="16">F60SS</strain>
        <tissue evidence="16">Leaves</tissue>
    </source>
</reference>
<evidence type="ECO:0000313" key="16">
    <source>
        <dbReference type="EMBL" id="KAJ4843724.1"/>
    </source>
</evidence>
<keyword evidence="5 12" id="KW-0812">Transmembrane</keyword>
<dbReference type="AlphaFoldDB" id="A0A9Q0G531"/>
<evidence type="ECO:0000256" key="1">
    <source>
        <dbReference type="ARBA" id="ARBA00004251"/>
    </source>
</evidence>
<dbReference type="FunFam" id="3.80.10.10:FF:000213">
    <property type="entry name" value="Tyrosine-sulfated glycopeptide receptor 1"/>
    <property type="match status" value="1"/>
</dbReference>
<dbReference type="Proteomes" id="UP001141552">
    <property type="component" value="Unassembled WGS sequence"/>
</dbReference>
<dbReference type="PANTHER" id="PTHR48063">
    <property type="entry name" value="LRR RECEPTOR-LIKE KINASE"/>
    <property type="match status" value="1"/>
</dbReference>
<feature type="transmembrane region" description="Helical" evidence="12">
    <location>
        <begin position="941"/>
        <end position="964"/>
    </location>
</feature>
<reference evidence="16" key="2">
    <citation type="journal article" date="2023" name="Plants (Basel)">
        <title>Annotation of the Turnera subulata (Passifloraceae) Draft Genome Reveals the S-Locus Evolved after the Divergence of Turneroideae from Passifloroideae in a Stepwise Manner.</title>
        <authorList>
            <person name="Henning P.M."/>
            <person name="Roalson E.H."/>
            <person name="Mir W."/>
            <person name="McCubbin A.G."/>
            <person name="Shore J.S."/>
        </authorList>
    </citation>
    <scope>NUCLEOTIDE SEQUENCE</scope>
    <source>
        <strain evidence="16">F60SS</strain>
    </source>
</reference>
<dbReference type="Pfam" id="PF13855">
    <property type="entry name" value="LRR_8"/>
    <property type="match status" value="4"/>
</dbReference>
<dbReference type="InterPro" id="IPR046956">
    <property type="entry name" value="RLP23-like"/>
</dbReference>
<feature type="domain" description="Disease resistance R13L4/SHOC-2-like LRR" evidence="15">
    <location>
        <begin position="101"/>
        <end position="318"/>
    </location>
</feature>
<organism evidence="16 17">
    <name type="scientific">Turnera subulata</name>
    <dbReference type="NCBI Taxonomy" id="218843"/>
    <lineage>
        <taxon>Eukaryota</taxon>
        <taxon>Viridiplantae</taxon>
        <taxon>Streptophyta</taxon>
        <taxon>Embryophyta</taxon>
        <taxon>Tracheophyta</taxon>
        <taxon>Spermatophyta</taxon>
        <taxon>Magnoliopsida</taxon>
        <taxon>eudicotyledons</taxon>
        <taxon>Gunneridae</taxon>
        <taxon>Pentapetalae</taxon>
        <taxon>rosids</taxon>
        <taxon>fabids</taxon>
        <taxon>Malpighiales</taxon>
        <taxon>Passifloraceae</taxon>
        <taxon>Turnera</taxon>
    </lineage>
</organism>
<dbReference type="FunFam" id="3.80.10.10:FF:000062">
    <property type="entry name" value="protein STRUBBELIG-RECEPTOR FAMILY 3"/>
    <property type="match status" value="1"/>
</dbReference>
<evidence type="ECO:0000256" key="3">
    <source>
        <dbReference type="ARBA" id="ARBA00022475"/>
    </source>
</evidence>
<dbReference type="SUPFAM" id="SSF52047">
    <property type="entry name" value="RNI-like"/>
    <property type="match status" value="1"/>
</dbReference>
<evidence type="ECO:0000256" key="11">
    <source>
        <dbReference type="ARBA" id="ARBA00023180"/>
    </source>
</evidence>
<keyword evidence="6 13" id="KW-0732">Signal</keyword>
<evidence type="ECO:0000313" key="17">
    <source>
        <dbReference type="Proteomes" id="UP001141552"/>
    </source>
</evidence>
<evidence type="ECO:0000256" key="9">
    <source>
        <dbReference type="ARBA" id="ARBA00023136"/>
    </source>
</evidence>
<dbReference type="Pfam" id="PF23598">
    <property type="entry name" value="LRR_14"/>
    <property type="match status" value="1"/>
</dbReference>
<gene>
    <name evidence="16" type="ORF">Tsubulata_012875</name>
</gene>
<dbReference type="EMBL" id="JAKUCV010002169">
    <property type="protein sequence ID" value="KAJ4843724.1"/>
    <property type="molecule type" value="Genomic_DNA"/>
</dbReference>
<feature type="chain" id="PRO_5040275853" description="Leucine-rich repeat-containing N-terminal plant-type domain-containing protein" evidence="13">
    <location>
        <begin position="28"/>
        <end position="971"/>
    </location>
</feature>
<dbReference type="Pfam" id="PF00560">
    <property type="entry name" value="LRR_1"/>
    <property type="match status" value="1"/>
</dbReference>
<evidence type="ECO:0000256" key="10">
    <source>
        <dbReference type="ARBA" id="ARBA00023170"/>
    </source>
</evidence>
<dbReference type="Gene3D" id="3.80.10.10">
    <property type="entry name" value="Ribonuclease Inhibitor"/>
    <property type="match status" value="5"/>
</dbReference>
<keyword evidence="10" id="KW-0675">Receptor</keyword>
<keyword evidence="3" id="KW-1003">Cell membrane</keyword>
<keyword evidence="11" id="KW-0325">Glycoprotein</keyword>
<sequence>MWVSTNKVEMLLMLLLVQTLVFSYSKASINFSCIKSERDILLKLKRGISSQSNQLSSWDGEDCCAWKGVGCSQKSGHVIILDLLNQPVSFATQSNLRGEVADSLFSLTHLQYLDLSFSNFSGTQIPILLGSLRELKYLNLSSAQFQGKVPLHIKNLSNLKYLDLSWNDGLIVDDLQWVSTLSSLKVLDLSGVNLSKADNWLHSISMLPSSLVELHLSSSNLPRISLSSPTNLTSLAFLDLSSNHFNSSIPPWLFNNSKLQYLNLSENSLRGSIPDEVGKLSRLSFLDLSYNELEGDIPETLGNLCNLHQLSLAHNRLSGHITAAFGSPSSCIKSSLKSLVLEINYFSGMIPSNLGNFEDLEYLNLYSNAFHGPIPASLGRLANLRVLELSHNYLNGSVPESLGQLSQLEILDIHNNSLNGNVSEVHFSRLSRLTTLFLYENSVLVLDVAPTWTPTFQIQRIALYGCKVGPQFPPWLRTQTNISILEMSNTSISDSIPDWFEDITSSIVLLDLSRNKIGKGLPKLRQSSGIPYRFIYLYSNRFEGPVTHFPGDVSELDLSNNLLWGHIPPTIGDMMPRLTLLHLFNNSLNGNIPASLCKMEQLQYLDLSKNQLSGRVPQCWRNLQSLRVMDLSDNALAGRIPTSLGSLRQLRSLHLERNKLEGNILDSLKELKSLHILDLSENSFMGIIPTWIGESLSSLRVLNLDSNRLGGQVPTQLCYITSLRILNLANNEMNGPIPSCFSNFSAMAAKNQSSKAEESWLYNPTTFGNIYGYQTVVYDENVLVYMKGLERQYTKTLPFLFSIDISRNNFAGQIPEELTSLAGLQNLNLSRNNLTGHIPRTIGNLKALESLDLSRNELSGSIPQSIVELNFLSHLSLAFNKLKGPIPSGNQLQTLQEEFMYEGNNGLCGAPLKKSCLEAEGGGDHIEQRKDEEDDDWFEMAWFQIGMATGFVVGFVGVCSTLYVKKSWTYQ</sequence>
<evidence type="ECO:0000256" key="4">
    <source>
        <dbReference type="ARBA" id="ARBA00022614"/>
    </source>
</evidence>
<keyword evidence="4" id="KW-0433">Leucine-rich repeat</keyword>
<dbReference type="InterPro" id="IPR032675">
    <property type="entry name" value="LRR_dom_sf"/>
</dbReference>
<evidence type="ECO:0000256" key="5">
    <source>
        <dbReference type="ARBA" id="ARBA00022692"/>
    </source>
</evidence>
<accession>A0A9Q0G531</accession>
<dbReference type="InterPro" id="IPR001611">
    <property type="entry name" value="Leu-rich_rpt"/>
</dbReference>
<feature type="signal peptide" evidence="13">
    <location>
        <begin position="1"/>
        <end position="27"/>
    </location>
</feature>
<name>A0A9Q0G531_9ROSI</name>
<protein>
    <recommendedName>
        <fullName evidence="18">Leucine-rich repeat-containing N-terminal plant-type domain-containing protein</fullName>
    </recommendedName>
</protein>
<feature type="domain" description="Leucine-rich repeat-containing N-terminal plant-type" evidence="14">
    <location>
        <begin position="35"/>
        <end position="72"/>
    </location>
</feature>
<dbReference type="OrthoDB" id="1060944at2759"/>
<evidence type="ECO:0000256" key="6">
    <source>
        <dbReference type="ARBA" id="ARBA00022729"/>
    </source>
</evidence>
<evidence type="ECO:0000259" key="15">
    <source>
        <dbReference type="Pfam" id="PF23598"/>
    </source>
</evidence>